<organism evidence="4 5">
    <name type="scientific">Salicibibacter cibarius</name>
    <dbReference type="NCBI Taxonomy" id="2743000"/>
    <lineage>
        <taxon>Bacteria</taxon>
        <taxon>Bacillati</taxon>
        <taxon>Bacillota</taxon>
        <taxon>Bacilli</taxon>
        <taxon>Bacillales</taxon>
        <taxon>Bacillaceae</taxon>
        <taxon>Salicibibacter</taxon>
    </lineage>
</organism>
<proteinExistence type="predicted"/>
<evidence type="ECO:0000256" key="1">
    <source>
        <dbReference type="ARBA" id="ARBA00004241"/>
    </source>
</evidence>
<dbReference type="KEGG" id="scia:HUG15_10165"/>
<dbReference type="NCBIfam" id="TIGR02532">
    <property type="entry name" value="IV_pilin_GFxxxE"/>
    <property type="match status" value="1"/>
</dbReference>
<dbReference type="SUPFAM" id="SSF54523">
    <property type="entry name" value="Pili subunits"/>
    <property type="match status" value="1"/>
</dbReference>
<keyword evidence="3" id="KW-0472">Membrane</keyword>
<sequence length="155" mass="17567">MVKSALMNDNNHGHTLMELVVVLLIFSICLGIPTLSYVHQDTGREMKAFVSEFEQDLHYAQQQAMGKSVNTRLDIQNASESYQVVVDGETVKRVPFPENVYFQGVSMSPETIRFRSSGNTDDSGEISILSNDQFYRVMFLVGSGRFYVEKVERNN</sequence>
<reference evidence="4 5" key="1">
    <citation type="submission" date="2020-06" db="EMBL/GenBank/DDBJ databases">
        <title>Genomic analysis of Salicibibacter sp. NKC5-3.</title>
        <authorList>
            <person name="Oh Y.J."/>
        </authorList>
    </citation>
    <scope>NUCLEOTIDE SEQUENCE [LARGE SCALE GENOMIC DNA]</scope>
    <source>
        <strain evidence="4 5">NKC5-3</strain>
    </source>
</reference>
<dbReference type="InterPro" id="IPR045584">
    <property type="entry name" value="Pilin-like"/>
</dbReference>
<dbReference type="GO" id="GO:0009986">
    <property type="term" value="C:cell surface"/>
    <property type="evidence" value="ECO:0007669"/>
    <property type="project" value="UniProtKB-SubCell"/>
</dbReference>
<dbReference type="Pfam" id="PF07963">
    <property type="entry name" value="N_methyl"/>
    <property type="match status" value="1"/>
</dbReference>
<dbReference type="EMBL" id="CP054705">
    <property type="protein sequence ID" value="QQK75890.1"/>
    <property type="molecule type" value="Genomic_DNA"/>
</dbReference>
<keyword evidence="2" id="KW-0178">Competence</keyword>
<keyword evidence="5" id="KW-1185">Reference proteome</keyword>
<dbReference type="NCBIfam" id="NF040982">
    <property type="entry name" value="ComGD"/>
    <property type="match status" value="1"/>
</dbReference>
<name>A0A7T7CBH8_9BACI</name>
<evidence type="ECO:0000256" key="3">
    <source>
        <dbReference type="SAM" id="Phobius"/>
    </source>
</evidence>
<dbReference type="PIRSF" id="PIRSF021292">
    <property type="entry name" value="Competence_ComGD"/>
    <property type="match status" value="1"/>
</dbReference>
<gene>
    <name evidence="4" type="ORF">HUG15_10165</name>
</gene>
<dbReference type="AlphaFoldDB" id="A0A7T7CBH8"/>
<accession>A0A7T7CBH8</accession>
<feature type="transmembrane region" description="Helical" evidence="3">
    <location>
        <begin position="20"/>
        <end position="38"/>
    </location>
</feature>
<protein>
    <submittedName>
        <fullName evidence="4">Prepilin-type N-terminal cleavage/methylation domain-containing protein</fullName>
    </submittedName>
</protein>
<dbReference type="InterPro" id="IPR016785">
    <property type="entry name" value="ComGD"/>
</dbReference>
<dbReference type="Proteomes" id="UP000595823">
    <property type="component" value="Chromosome"/>
</dbReference>
<evidence type="ECO:0000313" key="4">
    <source>
        <dbReference type="EMBL" id="QQK75890.1"/>
    </source>
</evidence>
<comment type="subcellular location">
    <subcellularLocation>
        <location evidence="1">Cell surface</location>
    </subcellularLocation>
</comment>
<evidence type="ECO:0000256" key="2">
    <source>
        <dbReference type="ARBA" id="ARBA00023287"/>
    </source>
</evidence>
<evidence type="ECO:0000313" key="5">
    <source>
        <dbReference type="Proteomes" id="UP000595823"/>
    </source>
</evidence>
<keyword evidence="3" id="KW-1133">Transmembrane helix</keyword>
<keyword evidence="3" id="KW-0812">Transmembrane</keyword>
<dbReference type="GO" id="GO:0030420">
    <property type="term" value="P:establishment of competence for transformation"/>
    <property type="evidence" value="ECO:0007669"/>
    <property type="project" value="UniProtKB-KW"/>
</dbReference>
<dbReference type="InterPro" id="IPR012902">
    <property type="entry name" value="N_methyl_site"/>
</dbReference>